<organism evidence="9">
    <name type="scientific">marine metagenome</name>
    <dbReference type="NCBI Taxonomy" id="408172"/>
    <lineage>
        <taxon>unclassified sequences</taxon>
        <taxon>metagenomes</taxon>
        <taxon>ecological metagenomes</taxon>
    </lineage>
</organism>
<protein>
    <recommendedName>
        <fullName evidence="8">Aminoglycoside phosphotransferase domain-containing protein</fullName>
    </recommendedName>
</protein>
<evidence type="ECO:0000256" key="7">
    <source>
        <dbReference type="ARBA" id="ARBA00038240"/>
    </source>
</evidence>
<keyword evidence="1" id="KW-0028">Amino-acid biosynthesis</keyword>
<dbReference type="InterPro" id="IPR011009">
    <property type="entry name" value="Kinase-like_dom_sf"/>
</dbReference>
<keyword evidence="3" id="KW-0791">Threonine biosynthesis</keyword>
<name>A0A382D166_9ZZZZ</name>
<evidence type="ECO:0000256" key="4">
    <source>
        <dbReference type="ARBA" id="ARBA00022741"/>
    </source>
</evidence>
<dbReference type="CDD" id="cd05153">
    <property type="entry name" value="HomoserineK_II"/>
    <property type="match status" value="1"/>
</dbReference>
<dbReference type="PANTHER" id="PTHR21064">
    <property type="entry name" value="AMINOGLYCOSIDE PHOSPHOTRANSFERASE DOMAIN-CONTAINING PROTEIN-RELATED"/>
    <property type="match status" value="1"/>
</dbReference>
<dbReference type="NCBIfam" id="NF003558">
    <property type="entry name" value="PRK05231.1"/>
    <property type="match status" value="1"/>
</dbReference>
<evidence type="ECO:0000256" key="1">
    <source>
        <dbReference type="ARBA" id="ARBA00022605"/>
    </source>
</evidence>
<proteinExistence type="inferred from homology"/>
<dbReference type="EMBL" id="UINC01037006">
    <property type="protein sequence ID" value="SVB31839.1"/>
    <property type="molecule type" value="Genomic_DNA"/>
</dbReference>
<keyword evidence="6" id="KW-0067">ATP-binding</keyword>
<gene>
    <name evidence="9" type="ORF">METZ01_LOCUS184693</name>
</gene>
<evidence type="ECO:0000256" key="6">
    <source>
        <dbReference type="ARBA" id="ARBA00022840"/>
    </source>
</evidence>
<evidence type="ECO:0000259" key="8">
    <source>
        <dbReference type="Pfam" id="PF01636"/>
    </source>
</evidence>
<reference evidence="9" key="1">
    <citation type="submission" date="2018-05" db="EMBL/GenBank/DDBJ databases">
        <authorList>
            <person name="Lanie J.A."/>
            <person name="Ng W.-L."/>
            <person name="Kazmierczak K.M."/>
            <person name="Andrzejewski T.M."/>
            <person name="Davidsen T.M."/>
            <person name="Wayne K.J."/>
            <person name="Tettelin H."/>
            <person name="Glass J.I."/>
            <person name="Rusch D."/>
            <person name="Podicherti R."/>
            <person name="Tsui H.-C.T."/>
            <person name="Winkler M.E."/>
        </authorList>
    </citation>
    <scope>NUCLEOTIDE SEQUENCE</scope>
</reference>
<dbReference type="InterPro" id="IPR050249">
    <property type="entry name" value="Pseudomonas-type_ThrB"/>
</dbReference>
<dbReference type="Pfam" id="PF01636">
    <property type="entry name" value="APH"/>
    <property type="match status" value="1"/>
</dbReference>
<dbReference type="GO" id="GO:0005524">
    <property type="term" value="F:ATP binding"/>
    <property type="evidence" value="ECO:0007669"/>
    <property type="project" value="UniProtKB-KW"/>
</dbReference>
<comment type="similarity">
    <text evidence="7">Belongs to the pseudomonas-type ThrB family.</text>
</comment>
<sequence length="316" mass="36998">MAVYTSVNQSELEDFLEQYNLGKLISYEGIIEGIENTNYKIIMEEGGFILTIFEKRVDPQDLPFFMNLQKYLSSHGFHCPIPVENKDKNIVNSLCNKKAIIISFLEGKKIDNPQSHHCLQVGKMVSNFHQITKTFENTRKNTLDIDKWKFIFSKCLEETNHDFKDLIEPMKNEFLYLHQCWPKNLPRGTIHGDLFKDNIFFQNEKLSGLIDFYFSCNDFYAYELAITTNAWCFDIKKGFNRNNFESLLDGYQKNSNISSDEKKNFNILLRGAAIRILVTRLHDQIFHPDGAMVIPKDPLEYFTILKWHQENTVFNA</sequence>
<dbReference type="Gene3D" id="3.90.1200.10">
    <property type="match status" value="1"/>
</dbReference>
<dbReference type="PANTHER" id="PTHR21064:SF6">
    <property type="entry name" value="AMINOGLYCOSIDE PHOSPHOTRANSFERASE DOMAIN-CONTAINING PROTEIN"/>
    <property type="match status" value="1"/>
</dbReference>
<dbReference type="Gene3D" id="3.30.200.20">
    <property type="entry name" value="Phosphorylase Kinase, domain 1"/>
    <property type="match status" value="1"/>
</dbReference>
<keyword evidence="4" id="KW-0547">Nucleotide-binding</keyword>
<dbReference type="HAMAP" id="MF_00301">
    <property type="entry name" value="Homoser_kinase_2"/>
    <property type="match status" value="1"/>
</dbReference>
<dbReference type="GO" id="GO:0009088">
    <property type="term" value="P:threonine biosynthetic process"/>
    <property type="evidence" value="ECO:0007669"/>
    <property type="project" value="UniProtKB-KW"/>
</dbReference>
<dbReference type="NCBIfam" id="TIGR00938">
    <property type="entry name" value="thrB_alt"/>
    <property type="match status" value="1"/>
</dbReference>
<dbReference type="GO" id="GO:0004413">
    <property type="term" value="F:homoserine kinase activity"/>
    <property type="evidence" value="ECO:0007669"/>
    <property type="project" value="InterPro"/>
</dbReference>
<evidence type="ECO:0000256" key="2">
    <source>
        <dbReference type="ARBA" id="ARBA00022679"/>
    </source>
</evidence>
<dbReference type="InterPro" id="IPR002575">
    <property type="entry name" value="Aminoglycoside_PTrfase"/>
</dbReference>
<keyword evidence="2" id="KW-0808">Transferase</keyword>
<keyword evidence="5" id="KW-0418">Kinase</keyword>
<evidence type="ECO:0000256" key="5">
    <source>
        <dbReference type="ARBA" id="ARBA00022777"/>
    </source>
</evidence>
<evidence type="ECO:0000256" key="3">
    <source>
        <dbReference type="ARBA" id="ARBA00022697"/>
    </source>
</evidence>
<feature type="domain" description="Aminoglycoside phosphotransferase" evidence="8">
    <location>
        <begin position="28"/>
        <end position="251"/>
    </location>
</feature>
<dbReference type="InterPro" id="IPR005280">
    <property type="entry name" value="Homoserine_kinase_II"/>
</dbReference>
<dbReference type="AlphaFoldDB" id="A0A382D166"/>
<dbReference type="SUPFAM" id="SSF56112">
    <property type="entry name" value="Protein kinase-like (PK-like)"/>
    <property type="match status" value="1"/>
</dbReference>
<evidence type="ECO:0000313" key="9">
    <source>
        <dbReference type="EMBL" id="SVB31839.1"/>
    </source>
</evidence>
<accession>A0A382D166</accession>